<evidence type="ECO:0000313" key="1">
    <source>
        <dbReference type="EMBL" id="JAH07781.1"/>
    </source>
</evidence>
<sequence length="24" mass="2587">MSSQSVNIISGSDFTLVKAVFLRS</sequence>
<reference evidence="1" key="1">
    <citation type="submission" date="2014-11" db="EMBL/GenBank/DDBJ databases">
        <authorList>
            <person name="Amaro Gonzalez C."/>
        </authorList>
    </citation>
    <scope>NUCLEOTIDE SEQUENCE</scope>
</reference>
<protein>
    <submittedName>
        <fullName evidence="1">Uncharacterized protein</fullName>
    </submittedName>
</protein>
<reference evidence="1" key="2">
    <citation type="journal article" date="2015" name="Fish Shellfish Immunol.">
        <title>Early steps in the European eel (Anguilla anguilla)-Vibrio vulnificus interaction in the gills: Role of the RtxA13 toxin.</title>
        <authorList>
            <person name="Callol A."/>
            <person name="Pajuelo D."/>
            <person name="Ebbesson L."/>
            <person name="Teles M."/>
            <person name="MacKenzie S."/>
            <person name="Amaro C."/>
        </authorList>
    </citation>
    <scope>NUCLEOTIDE SEQUENCE</scope>
</reference>
<name>A0A0E9PT42_ANGAN</name>
<organism evidence="1">
    <name type="scientific">Anguilla anguilla</name>
    <name type="common">European freshwater eel</name>
    <name type="synonym">Muraena anguilla</name>
    <dbReference type="NCBI Taxonomy" id="7936"/>
    <lineage>
        <taxon>Eukaryota</taxon>
        <taxon>Metazoa</taxon>
        <taxon>Chordata</taxon>
        <taxon>Craniata</taxon>
        <taxon>Vertebrata</taxon>
        <taxon>Euteleostomi</taxon>
        <taxon>Actinopterygii</taxon>
        <taxon>Neopterygii</taxon>
        <taxon>Teleostei</taxon>
        <taxon>Anguilliformes</taxon>
        <taxon>Anguillidae</taxon>
        <taxon>Anguilla</taxon>
    </lineage>
</organism>
<dbReference type="AlphaFoldDB" id="A0A0E9PT42"/>
<accession>A0A0E9PT42</accession>
<dbReference type="EMBL" id="GBXM01100796">
    <property type="protein sequence ID" value="JAH07781.1"/>
    <property type="molecule type" value="Transcribed_RNA"/>
</dbReference>
<proteinExistence type="predicted"/>